<evidence type="ECO:0000313" key="3">
    <source>
        <dbReference type="Proteomes" id="UP000272888"/>
    </source>
</evidence>
<dbReference type="GO" id="GO:0030288">
    <property type="term" value="C:outer membrane-bounded periplasmic space"/>
    <property type="evidence" value="ECO:0007669"/>
    <property type="project" value="InterPro"/>
</dbReference>
<evidence type="ECO:0000256" key="1">
    <source>
        <dbReference type="SAM" id="Phobius"/>
    </source>
</evidence>
<organism evidence="2 3">
    <name type="scientific">Corallococcus llansteffanensis</name>
    <dbReference type="NCBI Taxonomy" id="2316731"/>
    <lineage>
        <taxon>Bacteria</taxon>
        <taxon>Pseudomonadati</taxon>
        <taxon>Myxococcota</taxon>
        <taxon>Myxococcia</taxon>
        <taxon>Myxococcales</taxon>
        <taxon>Cystobacterineae</taxon>
        <taxon>Myxococcaceae</taxon>
        <taxon>Corallococcus</taxon>
    </lineage>
</organism>
<dbReference type="EMBL" id="RAWB01000464">
    <property type="protein sequence ID" value="RKH49354.1"/>
    <property type="molecule type" value="Genomic_DNA"/>
</dbReference>
<dbReference type="Pfam" id="PF03783">
    <property type="entry name" value="CsgG"/>
    <property type="match status" value="1"/>
</dbReference>
<evidence type="ECO:0000313" key="2">
    <source>
        <dbReference type="EMBL" id="RKH49354.1"/>
    </source>
</evidence>
<dbReference type="AlphaFoldDB" id="A0A3A8PCB1"/>
<protein>
    <recommendedName>
        <fullName evidence="4">DUF2380 domain-containing protein</fullName>
    </recommendedName>
</protein>
<reference evidence="3" key="1">
    <citation type="submission" date="2018-09" db="EMBL/GenBank/DDBJ databases">
        <authorList>
            <person name="Livingstone P.G."/>
            <person name="Whitworth D.E."/>
        </authorList>
    </citation>
    <scope>NUCLEOTIDE SEQUENCE [LARGE SCALE GENOMIC DNA]</scope>
    <source>
        <strain evidence="3">CA051B</strain>
    </source>
</reference>
<keyword evidence="1" id="KW-0472">Membrane</keyword>
<dbReference type="Proteomes" id="UP000272888">
    <property type="component" value="Unassembled WGS sequence"/>
</dbReference>
<keyword evidence="3" id="KW-1185">Reference proteome</keyword>
<dbReference type="Gene3D" id="3.40.50.10610">
    <property type="entry name" value="ABC-type transport auxiliary lipoprotein component"/>
    <property type="match status" value="1"/>
</dbReference>
<name>A0A3A8PCB1_9BACT</name>
<comment type="caution">
    <text evidence="2">The sequence shown here is derived from an EMBL/GenBank/DDBJ whole genome shotgun (WGS) entry which is preliminary data.</text>
</comment>
<keyword evidence="1" id="KW-1133">Transmembrane helix</keyword>
<accession>A0A3A8PCB1</accession>
<keyword evidence="1" id="KW-0812">Transmembrane</keyword>
<feature type="transmembrane region" description="Helical" evidence="1">
    <location>
        <begin position="208"/>
        <end position="229"/>
    </location>
</feature>
<sequence length="315" mass="32143">MASLVPAPCVGGAREGALHRTVGVVGVLWALGAFAAGGEAAVEVAPPPGGAKLQAAPLKEGEKPRLLVSDLTPQGAEPEQAAALTDAVVQTLTERGLFQVLSRKDLQTVLGTERQRQLLGACDTNPSSCATDLGDVLGARYVLTGALSKLGATYELSLQVIDTVKGQPVGRSTRLAKDPQTLRQLVPWAVAEASGAPLPPPASRVLPYSLLTGGGAALLGGGVYGLIALSRQKVLNDELCPGGDSACAGQNLRPLSYYQAQDRKLGNDKTLALGVMAAGALLVGAGLYLMPPPEGGPRVALVPSHRGLGFAGVFP</sequence>
<evidence type="ECO:0008006" key="4">
    <source>
        <dbReference type="Google" id="ProtNLM"/>
    </source>
</evidence>
<dbReference type="InterPro" id="IPR005534">
    <property type="entry name" value="Curli_assmbl/transp-comp_CsgG"/>
</dbReference>
<feature type="transmembrane region" description="Helical" evidence="1">
    <location>
        <begin position="271"/>
        <end position="290"/>
    </location>
</feature>
<proteinExistence type="predicted"/>
<gene>
    <name evidence="2" type="ORF">D7V93_32035</name>
</gene>